<evidence type="ECO:0000313" key="2">
    <source>
        <dbReference type="Proteomes" id="UP000304953"/>
    </source>
</evidence>
<keyword evidence="2" id="KW-1185">Reference proteome</keyword>
<protein>
    <submittedName>
        <fullName evidence="1">Uncharacterized protein</fullName>
    </submittedName>
</protein>
<organism evidence="1 2">
    <name type="scientific">Petralouisia muris</name>
    <dbReference type="NCBI Taxonomy" id="3032872"/>
    <lineage>
        <taxon>Bacteria</taxon>
        <taxon>Bacillati</taxon>
        <taxon>Bacillota</taxon>
        <taxon>Clostridia</taxon>
        <taxon>Lachnospirales</taxon>
        <taxon>Lachnospiraceae</taxon>
        <taxon>Petralouisia</taxon>
    </lineage>
</organism>
<accession>A0AC61RU92</accession>
<name>A0AC61RU92_9FIRM</name>
<gene>
    <name evidence="1" type="ORF">E5329_14835</name>
</gene>
<reference evidence="1" key="1">
    <citation type="submission" date="2019-04" db="EMBL/GenBank/DDBJ databases">
        <title>Microbes associate with the intestines of laboratory mice.</title>
        <authorList>
            <person name="Navarre W."/>
            <person name="Wong E."/>
            <person name="Huang K."/>
            <person name="Tropini C."/>
            <person name="Ng K."/>
            <person name="Yu B."/>
        </authorList>
    </citation>
    <scope>NUCLEOTIDE SEQUENCE</scope>
    <source>
        <strain evidence="1">NM01_1-7b</strain>
    </source>
</reference>
<dbReference type="Proteomes" id="UP000304953">
    <property type="component" value="Unassembled WGS sequence"/>
</dbReference>
<sequence>MKKILRLSWKQRNNIAKSQPIWIKIMKIFLLLSFTAGIFAANLMGREAVSNAGVLNDYFIEKFQYAQVNGENLFFYIVGERLPLLLLLFVLVFTSFGIFGGILVLGWQGFSVGFMLSTGIAKYGMKGIVLVLGGLFPQYIFYLSVYVVYCYVAAFLRQRSAGGGKEIMDRKLAYGMGGVSVAVLFLVFATGIFLESYVNPMILKNILKIF</sequence>
<proteinExistence type="predicted"/>
<evidence type="ECO:0000313" key="1">
    <source>
        <dbReference type="EMBL" id="TGY95438.1"/>
    </source>
</evidence>
<dbReference type="EMBL" id="SRYA01000029">
    <property type="protein sequence ID" value="TGY95438.1"/>
    <property type="molecule type" value="Genomic_DNA"/>
</dbReference>
<comment type="caution">
    <text evidence="1">The sequence shown here is derived from an EMBL/GenBank/DDBJ whole genome shotgun (WGS) entry which is preliminary data.</text>
</comment>